<name>A0ABV5T1M3_9MICO</name>
<keyword evidence="1" id="KW-0472">Membrane</keyword>
<gene>
    <name evidence="2" type="ORF">ACFFPJ_11960</name>
</gene>
<organism evidence="2 3">
    <name type="scientific">Microbacterium terregens</name>
    <dbReference type="NCBI Taxonomy" id="69363"/>
    <lineage>
        <taxon>Bacteria</taxon>
        <taxon>Bacillati</taxon>
        <taxon>Actinomycetota</taxon>
        <taxon>Actinomycetes</taxon>
        <taxon>Micrococcales</taxon>
        <taxon>Microbacteriaceae</taxon>
        <taxon>Microbacterium</taxon>
    </lineage>
</organism>
<evidence type="ECO:0000313" key="2">
    <source>
        <dbReference type="EMBL" id="MFB9646508.1"/>
    </source>
</evidence>
<dbReference type="RefSeq" id="WP_344713432.1">
    <property type="nucleotide sequence ID" value="NZ_BAAAWH010000001.1"/>
</dbReference>
<proteinExistence type="predicted"/>
<sequence length="94" mass="9909">MDPVAWLVVGILLAATIIAVACAPRLKRDNLRRQLEGGGGTLGGIGAGFDVVWRPSAEEAREQWQAQLEVPAPAPTPGDRGLVREGRIVIDVSG</sequence>
<comment type="caution">
    <text evidence="2">The sequence shown here is derived from an EMBL/GenBank/DDBJ whole genome shotgun (WGS) entry which is preliminary data.</text>
</comment>
<dbReference type="Proteomes" id="UP001589611">
    <property type="component" value="Unassembled WGS sequence"/>
</dbReference>
<keyword evidence="1" id="KW-0812">Transmembrane</keyword>
<accession>A0ABV5T1M3</accession>
<evidence type="ECO:0000256" key="1">
    <source>
        <dbReference type="SAM" id="Phobius"/>
    </source>
</evidence>
<protein>
    <submittedName>
        <fullName evidence="2">Uncharacterized protein</fullName>
    </submittedName>
</protein>
<keyword evidence="1" id="KW-1133">Transmembrane helix</keyword>
<dbReference type="EMBL" id="JBHMBE010000003">
    <property type="protein sequence ID" value="MFB9646508.1"/>
    <property type="molecule type" value="Genomic_DNA"/>
</dbReference>
<reference evidence="2 3" key="1">
    <citation type="submission" date="2024-09" db="EMBL/GenBank/DDBJ databases">
        <authorList>
            <person name="Sun Q."/>
            <person name="Mori K."/>
        </authorList>
    </citation>
    <scope>NUCLEOTIDE SEQUENCE [LARGE SCALE GENOMIC DNA]</scope>
    <source>
        <strain evidence="2 3">JCM 1342</strain>
    </source>
</reference>
<keyword evidence="3" id="KW-1185">Reference proteome</keyword>
<feature type="transmembrane region" description="Helical" evidence="1">
    <location>
        <begin position="6"/>
        <end position="26"/>
    </location>
</feature>
<evidence type="ECO:0000313" key="3">
    <source>
        <dbReference type="Proteomes" id="UP001589611"/>
    </source>
</evidence>